<dbReference type="Proteomes" id="UP001325479">
    <property type="component" value="Chromosome"/>
</dbReference>
<feature type="transmembrane region" description="Helical" evidence="1">
    <location>
        <begin position="261"/>
        <end position="280"/>
    </location>
</feature>
<protein>
    <submittedName>
        <fullName evidence="2">OpgC domain-containing protein</fullName>
    </submittedName>
</protein>
<feature type="transmembrane region" description="Helical" evidence="1">
    <location>
        <begin position="49"/>
        <end position="67"/>
    </location>
</feature>
<evidence type="ECO:0000256" key="1">
    <source>
        <dbReference type="SAM" id="Phobius"/>
    </source>
</evidence>
<name>A0ABZ0WK51_9BURK</name>
<dbReference type="PIRSF" id="PIRSF028704">
    <property type="entry name" value="UPC028704"/>
    <property type="match status" value="1"/>
</dbReference>
<dbReference type="PANTHER" id="PTHR38592:SF3">
    <property type="entry name" value="BLL4819 PROTEIN"/>
    <property type="match status" value="1"/>
</dbReference>
<keyword evidence="1" id="KW-0472">Membrane</keyword>
<keyword evidence="1" id="KW-1133">Transmembrane helix</keyword>
<reference evidence="2 3" key="1">
    <citation type="submission" date="2023-12" db="EMBL/GenBank/DDBJ databases">
        <title>Genome sequencing and assembly of bacterial species from a model synthetic community.</title>
        <authorList>
            <person name="Hogle S.L."/>
        </authorList>
    </citation>
    <scope>NUCLEOTIDE SEQUENCE [LARGE SCALE GENOMIC DNA]</scope>
    <source>
        <strain evidence="2 3">HAMBI 2494</strain>
    </source>
</reference>
<feature type="transmembrane region" description="Helical" evidence="1">
    <location>
        <begin position="88"/>
        <end position="108"/>
    </location>
</feature>
<accession>A0ABZ0WK51</accession>
<keyword evidence="1" id="KW-0812">Transmembrane</keyword>
<sequence length="366" mass="39609">MQASASSRLVELDFFRGLVLLVIVVDHIGGSILSRFTLHAYALCDAAEVFVFLGGYATAVAYGSLVARHTESAARRRFLRRAFEIYRAFLVTAALMLVVSAVMLMLGIDAPNVTTADIEELAATPLRALADILLMRRQPYLAGVLPMYALFALAVPAMLPLARRRPVVLLVGSIVLWAAAPFAADWLPHAEDVQWDFNPLAWQLLFVLGVLAKCQPIYQRVSAHRLGWLVTVAAGVAFVIAAWYRLGIEAAPPDGSLKQNLAWFRLGNFVAIAWLAAGLVESGWVKKVARALPWIGLVGRKGLLCFVCGTAISLVVDSLLFKFTEGYLNYPLGLAADAIAIGALLLVAKGSEPITRVLAVRVKTTA</sequence>
<dbReference type="RefSeq" id="WP_114812493.1">
    <property type="nucleotide sequence ID" value="NZ_CP139965.1"/>
</dbReference>
<gene>
    <name evidence="2" type="ORF">U0042_27390</name>
</gene>
<feature type="transmembrane region" description="Helical" evidence="1">
    <location>
        <begin position="166"/>
        <end position="184"/>
    </location>
</feature>
<feature type="transmembrane region" description="Helical" evidence="1">
    <location>
        <begin position="140"/>
        <end position="159"/>
    </location>
</feature>
<organism evidence="2 3">
    <name type="scientific">Paraburkholderia kururiensis</name>
    <dbReference type="NCBI Taxonomy" id="984307"/>
    <lineage>
        <taxon>Bacteria</taxon>
        <taxon>Pseudomonadati</taxon>
        <taxon>Pseudomonadota</taxon>
        <taxon>Betaproteobacteria</taxon>
        <taxon>Burkholderiales</taxon>
        <taxon>Burkholderiaceae</taxon>
        <taxon>Paraburkholderia</taxon>
    </lineage>
</organism>
<feature type="transmembrane region" description="Helical" evidence="1">
    <location>
        <begin position="327"/>
        <end position="348"/>
    </location>
</feature>
<feature type="transmembrane region" description="Helical" evidence="1">
    <location>
        <begin position="301"/>
        <end position="321"/>
    </location>
</feature>
<dbReference type="InterPro" id="IPR014550">
    <property type="entry name" value="UCP028704_OpgC"/>
</dbReference>
<dbReference type="EMBL" id="CP139965">
    <property type="protein sequence ID" value="WQD77723.1"/>
    <property type="molecule type" value="Genomic_DNA"/>
</dbReference>
<evidence type="ECO:0000313" key="2">
    <source>
        <dbReference type="EMBL" id="WQD77723.1"/>
    </source>
</evidence>
<feature type="transmembrane region" description="Helical" evidence="1">
    <location>
        <begin position="12"/>
        <end position="29"/>
    </location>
</feature>
<dbReference type="Pfam" id="PF10129">
    <property type="entry name" value="OpgC_C"/>
    <property type="match status" value="1"/>
</dbReference>
<evidence type="ECO:0000313" key="3">
    <source>
        <dbReference type="Proteomes" id="UP001325479"/>
    </source>
</evidence>
<proteinExistence type="predicted"/>
<feature type="transmembrane region" description="Helical" evidence="1">
    <location>
        <begin position="226"/>
        <end position="246"/>
    </location>
</feature>
<keyword evidence="3" id="KW-1185">Reference proteome</keyword>
<feature type="transmembrane region" description="Helical" evidence="1">
    <location>
        <begin position="196"/>
        <end position="214"/>
    </location>
</feature>
<dbReference type="PANTHER" id="PTHR38592">
    <property type="entry name" value="BLL4819 PROTEIN"/>
    <property type="match status" value="1"/>
</dbReference>